<dbReference type="InterPro" id="IPR001223">
    <property type="entry name" value="Glyco_hydro18_cat"/>
</dbReference>
<dbReference type="OrthoDB" id="315328at2"/>
<protein>
    <recommendedName>
        <fullName evidence="13">Chitinase</fullName>
    </recommendedName>
</protein>
<dbReference type="InterPro" id="IPR001579">
    <property type="entry name" value="Glyco_hydro_18_chit_AS"/>
</dbReference>
<dbReference type="InterPro" id="IPR003610">
    <property type="entry name" value="CBM5/12"/>
</dbReference>
<evidence type="ECO:0000313" key="11">
    <source>
        <dbReference type="Proteomes" id="UP000036851"/>
    </source>
</evidence>
<dbReference type="PROSITE" id="PS01095">
    <property type="entry name" value="GH18_1"/>
    <property type="match status" value="1"/>
</dbReference>
<feature type="compositionally biased region" description="Acidic residues" evidence="5">
    <location>
        <begin position="435"/>
        <end position="445"/>
    </location>
</feature>
<dbReference type="SUPFAM" id="SSF51445">
    <property type="entry name" value="(Trans)glycosidases"/>
    <property type="match status" value="1"/>
</dbReference>
<keyword evidence="3 4" id="KW-0326">Glycosidase</keyword>
<dbReference type="GO" id="GO:0004553">
    <property type="term" value="F:hydrolase activity, hydrolyzing O-glycosyl compounds"/>
    <property type="evidence" value="ECO:0007669"/>
    <property type="project" value="InterPro"/>
</dbReference>
<evidence type="ECO:0000256" key="4">
    <source>
        <dbReference type="RuleBase" id="RU000489"/>
    </source>
</evidence>
<dbReference type="InterPro" id="IPR013783">
    <property type="entry name" value="Ig-like_fold"/>
</dbReference>
<dbReference type="PATRIC" id="fig|1560201.3.peg.3099"/>
<feature type="region of interest" description="Disordered" evidence="5">
    <location>
        <begin position="341"/>
        <end position="360"/>
    </location>
</feature>
<dbReference type="Proteomes" id="UP000037088">
    <property type="component" value="Unassembled WGS sequence"/>
</dbReference>
<dbReference type="Gene3D" id="3.20.20.80">
    <property type="entry name" value="Glycosidases"/>
    <property type="match status" value="1"/>
</dbReference>
<dbReference type="GO" id="GO:0030246">
    <property type="term" value="F:carbohydrate binding"/>
    <property type="evidence" value="ECO:0007669"/>
    <property type="project" value="InterPro"/>
</dbReference>
<proteinExistence type="inferred from homology"/>
<dbReference type="PROSITE" id="PS50853">
    <property type="entry name" value="FN3"/>
    <property type="match status" value="1"/>
</dbReference>
<dbReference type="STRING" id="1560201.NG42_14585"/>
<evidence type="ECO:0000313" key="9">
    <source>
        <dbReference type="EMBL" id="KOC88879.1"/>
    </source>
</evidence>
<gene>
    <name evidence="9" type="ORF">NG42_14585</name>
    <name evidence="10" type="ORF">NG43_14120</name>
</gene>
<feature type="domain" description="GH18" evidence="8">
    <location>
        <begin position="43"/>
        <end position="333"/>
    </location>
</feature>
<reference evidence="11 12" key="1">
    <citation type="journal article" date="2015" name="Int. J. Syst. Evol. Microbiol.">
        <title>Erwinia iniecta sp. nov., isolated from Russian wheat aphids (Diuraphis noxia).</title>
        <authorList>
            <person name="Campillo T."/>
            <person name="Luna E."/>
            <person name="Portier P."/>
            <person name="Fischer-Le Saux M."/>
            <person name="Lapitan N."/>
            <person name="Tisserat N.A."/>
            <person name="Leach J.E."/>
        </authorList>
    </citation>
    <scope>NUCLEOTIDE SEQUENCE [LARGE SCALE GENOMIC DNA]</scope>
    <source>
        <strain evidence="9 12">B120</strain>
        <strain evidence="10 11">B149</strain>
    </source>
</reference>
<comment type="similarity">
    <text evidence="1">Belongs to the glycosyl hydrolase 18 family. Chitinase class II subfamily.</text>
</comment>
<dbReference type="AlphaFoldDB" id="A0A0L7TAB1"/>
<evidence type="ECO:0000256" key="2">
    <source>
        <dbReference type="ARBA" id="ARBA00022801"/>
    </source>
</evidence>
<accession>A0A0L7TAB1</accession>
<evidence type="ECO:0000256" key="5">
    <source>
        <dbReference type="SAM" id="MobiDB-lite"/>
    </source>
</evidence>
<dbReference type="InterPro" id="IPR051024">
    <property type="entry name" value="GlcNAc_Chitin_IntDeg"/>
</dbReference>
<dbReference type="CDD" id="cd12214">
    <property type="entry name" value="ChiA1_BD"/>
    <property type="match status" value="1"/>
</dbReference>
<feature type="signal peptide" evidence="6">
    <location>
        <begin position="1"/>
        <end position="27"/>
    </location>
</feature>
<dbReference type="PANTHER" id="PTHR34823:SF1">
    <property type="entry name" value="CHITIN-BINDING TYPE-4 DOMAIN-CONTAINING PROTEIN"/>
    <property type="match status" value="1"/>
</dbReference>
<dbReference type="Pfam" id="PF00704">
    <property type="entry name" value="Glyco_hydro_18"/>
    <property type="match status" value="1"/>
</dbReference>
<dbReference type="InterPro" id="IPR036116">
    <property type="entry name" value="FN3_sf"/>
</dbReference>
<keyword evidence="12" id="KW-1185">Reference proteome</keyword>
<feature type="chain" id="PRO_5008219477" description="Chitinase" evidence="6">
    <location>
        <begin position="28"/>
        <end position="596"/>
    </location>
</feature>
<dbReference type="EMBL" id="JRXE01000020">
    <property type="protein sequence ID" value="KOC88879.1"/>
    <property type="molecule type" value="Genomic_DNA"/>
</dbReference>
<dbReference type="SUPFAM" id="SSF49265">
    <property type="entry name" value="Fibronectin type III"/>
    <property type="match status" value="1"/>
</dbReference>
<sequence length="596" mass="64184">MRSLFRKNMITASLLMAGLLSCSASFAAANDAASAFPDISGKKVLVGFWHNWASKSDGYQQGTAADVELTSIPEEYNVITVAFMEGSGIPTFKPHNMTDAQFRQAVATLNSQGRAVLVSLGGAEAHIELKAGDAQKFADEIIRLVEVYGFDGLDIDLEGNAIKAGANQTEIPAALKIVKNKYPRFIISMAPEFPYLRNNGAYAGLINSLEGYYDFISPQYYNQGGDGVGEGSQWYGQDRDDIKADFLYYLTDSLVHGTRGFIKIPADKFVIGLPSNPDAAATGYVRNEGDLRTAYERLISQGTPIKGLMTWSINWDTGHSSAGNAYGYEFAHRYGKLIHEDFTGDPDTQAPTQPGKPALTASSGQVAMTWAPSSDNVGVAQYQIWRNGEEIGQSTVPQYNDNQVSNGNTYEYVIIAVDKAGNLSLPGEAASVTLEENDTPSDDIEQPTVPQDLNGEATGPNSVNLSWEASSDNVAVRHYNIYRNGALLTKETQTSFTDSGLAAGTTYHYQVAAVDTSDNMSDKSDMISVTTAAGENPQPGYPAYVAGTAYKAGDKVSSAGGVYECKPWPYTGWCAGAEWAYAPGTGSNWADAWDKK</sequence>
<dbReference type="SMART" id="SM00495">
    <property type="entry name" value="ChtBD3"/>
    <property type="match status" value="1"/>
</dbReference>
<dbReference type="Pfam" id="PF00041">
    <property type="entry name" value="fn3"/>
    <property type="match status" value="1"/>
</dbReference>
<evidence type="ECO:0000256" key="6">
    <source>
        <dbReference type="SAM" id="SignalP"/>
    </source>
</evidence>
<organism evidence="10 11">
    <name type="scientific">Winslowiella iniecta</name>
    <dbReference type="NCBI Taxonomy" id="1560201"/>
    <lineage>
        <taxon>Bacteria</taxon>
        <taxon>Pseudomonadati</taxon>
        <taxon>Pseudomonadota</taxon>
        <taxon>Gammaproteobacteria</taxon>
        <taxon>Enterobacterales</taxon>
        <taxon>Erwiniaceae</taxon>
        <taxon>Winslowiella</taxon>
    </lineage>
</organism>
<dbReference type="InterPro" id="IPR011583">
    <property type="entry name" value="Chitinase_II/V-like_cat"/>
</dbReference>
<dbReference type="GO" id="GO:0005975">
    <property type="term" value="P:carbohydrate metabolic process"/>
    <property type="evidence" value="ECO:0007669"/>
    <property type="project" value="InterPro"/>
</dbReference>
<comment type="caution">
    <text evidence="10">The sequence shown here is derived from an EMBL/GenBank/DDBJ whole genome shotgun (WGS) entry which is preliminary data.</text>
</comment>
<evidence type="ECO:0000256" key="1">
    <source>
        <dbReference type="ARBA" id="ARBA00009121"/>
    </source>
</evidence>
<dbReference type="CDD" id="cd02871">
    <property type="entry name" value="GH18_chitinase_D-like"/>
    <property type="match status" value="1"/>
</dbReference>
<evidence type="ECO:0000259" key="7">
    <source>
        <dbReference type="PROSITE" id="PS50853"/>
    </source>
</evidence>
<dbReference type="EMBL" id="JRXF01000021">
    <property type="protein sequence ID" value="KOC92303.1"/>
    <property type="molecule type" value="Genomic_DNA"/>
</dbReference>
<dbReference type="PROSITE" id="PS51910">
    <property type="entry name" value="GH18_2"/>
    <property type="match status" value="1"/>
</dbReference>
<dbReference type="SMART" id="SM00060">
    <property type="entry name" value="FN3"/>
    <property type="match status" value="2"/>
</dbReference>
<dbReference type="Proteomes" id="UP000036851">
    <property type="component" value="Unassembled WGS sequence"/>
</dbReference>
<dbReference type="GO" id="GO:0005576">
    <property type="term" value="C:extracellular region"/>
    <property type="evidence" value="ECO:0007669"/>
    <property type="project" value="InterPro"/>
</dbReference>
<keyword evidence="2 4" id="KW-0378">Hydrolase</keyword>
<dbReference type="PROSITE" id="PS51257">
    <property type="entry name" value="PROKAR_LIPOPROTEIN"/>
    <property type="match status" value="1"/>
</dbReference>
<evidence type="ECO:0000313" key="12">
    <source>
        <dbReference type="Proteomes" id="UP000037088"/>
    </source>
</evidence>
<evidence type="ECO:0008006" key="13">
    <source>
        <dbReference type="Google" id="ProtNLM"/>
    </source>
</evidence>
<dbReference type="Gene3D" id="2.60.40.10">
    <property type="entry name" value="Immunoglobulins"/>
    <property type="match status" value="2"/>
</dbReference>
<dbReference type="GO" id="GO:0008061">
    <property type="term" value="F:chitin binding"/>
    <property type="evidence" value="ECO:0007669"/>
    <property type="project" value="InterPro"/>
</dbReference>
<name>A0A0L7TAB1_9GAMM</name>
<feature type="domain" description="Fibronectin type-III" evidence="7">
    <location>
        <begin position="449"/>
        <end position="534"/>
    </location>
</feature>
<dbReference type="SMART" id="SM00636">
    <property type="entry name" value="Glyco_18"/>
    <property type="match status" value="1"/>
</dbReference>
<keyword evidence="6" id="KW-0732">Signal</keyword>
<dbReference type="CDD" id="cd00063">
    <property type="entry name" value="FN3"/>
    <property type="match status" value="1"/>
</dbReference>
<dbReference type="InterPro" id="IPR003961">
    <property type="entry name" value="FN3_dom"/>
</dbReference>
<dbReference type="RefSeq" id="WP_052900212.1">
    <property type="nucleotide sequence ID" value="NZ_JRXE01000020.1"/>
</dbReference>
<evidence type="ECO:0000256" key="3">
    <source>
        <dbReference type="ARBA" id="ARBA00023295"/>
    </source>
</evidence>
<dbReference type="InterPro" id="IPR017853">
    <property type="entry name" value="GH"/>
</dbReference>
<dbReference type="PANTHER" id="PTHR34823">
    <property type="entry name" value="GLCNAC-BINDING PROTEIN A"/>
    <property type="match status" value="1"/>
</dbReference>
<evidence type="ECO:0000313" key="10">
    <source>
        <dbReference type="EMBL" id="KOC92303.1"/>
    </source>
</evidence>
<evidence type="ECO:0000259" key="8">
    <source>
        <dbReference type="PROSITE" id="PS51910"/>
    </source>
</evidence>
<feature type="region of interest" description="Disordered" evidence="5">
    <location>
        <begin position="434"/>
        <end position="463"/>
    </location>
</feature>